<reference evidence="1 2" key="1">
    <citation type="submission" date="2020-08" db="EMBL/GenBank/DDBJ databases">
        <title>Genomic Encyclopedia of Type Strains, Phase III (KMG-III): the genomes of soil and plant-associated and newly described type strains.</title>
        <authorList>
            <person name="Whitman W."/>
        </authorList>
    </citation>
    <scope>NUCLEOTIDE SEQUENCE [LARGE SCALE GENOMIC DNA]</scope>
    <source>
        <strain evidence="1 2">CECT 8693</strain>
    </source>
</reference>
<accession>A0A7W3XSY9</accession>
<gene>
    <name evidence="1" type="ORF">FHR92_003544</name>
</gene>
<evidence type="ECO:0000313" key="2">
    <source>
        <dbReference type="Proteomes" id="UP000567067"/>
    </source>
</evidence>
<protein>
    <submittedName>
        <fullName evidence="1">Integrase</fullName>
    </submittedName>
</protein>
<sequence length="74" mass="8531">MLNNILKRAAKWELIKDNPIDGAERPKVVMKEADFNDEDEAKEIIIALYNEPRKWMLFVLGVMIGGFRRGELLG</sequence>
<dbReference type="EMBL" id="JACJIP010000025">
    <property type="protein sequence ID" value="MBA9087064.1"/>
    <property type="molecule type" value="Genomic_DNA"/>
</dbReference>
<dbReference type="GO" id="GO:0003677">
    <property type="term" value="F:DNA binding"/>
    <property type="evidence" value="ECO:0007669"/>
    <property type="project" value="InterPro"/>
</dbReference>
<keyword evidence="2" id="KW-1185">Reference proteome</keyword>
<dbReference type="RefSeq" id="WP_182537706.1">
    <property type="nucleotide sequence ID" value="NZ_JACJIP010000025.1"/>
</dbReference>
<dbReference type="SUPFAM" id="SSF56349">
    <property type="entry name" value="DNA breaking-rejoining enzymes"/>
    <property type="match status" value="1"/>
</dbReference>
<dbReference type="Proteomes" id="UP000567067">
    <property type="component" value="Unassembled WGS sequence"/>
</dbReference>
<name>A0A7W3XSY9_9BACL</name>
<dbReference type="AlphaFoldDB" id="A0A7W3XSY9"/>
<proteinExistence type="predicted"/>
<evidence type="ECO:0000313" key="1">
    <source>
        <dbReference type="EMBL" id="MBA9087064.1"/>
    </source>
</evidence>
<organism evidence="1 2">
    <name type="scientific">Fontibacillus solani</name>
    <dbReference type="NCBI Taxonomy" id="1572857"/>
    <lineage>
        <taxon>Bacteria</taxon>
        <taxon>Bacillati</taxon>
        <taxon>Bacillota</taxon>
        <taxon>Bacilli</taxon>
        <taxon>Bacillales</taxon>
        <taxon>Paenibacillaceae</taxon>
        <taxon>Fontibacillus</taxon>
    </lineage>
</organism>
<comment type="caution">
    <text evidence="1">The sequence shown here is derived from an EMBL/GenBank/DDBJ whole genome shotgun (WGS) entry which is preliminary data.</text>
</comment>
<dbReference type="InterPro" id="IPR011010">
    <property type="entry name" value="DNA_brk_join_enz"/>
</dbReference>